<organism evidence="4">
    <name type="scientific">Colletotrichum graminicola (strain M1.001 / M2 / FGSC 10212)</name>
    <name type="common">Maize anthracnose fungus</name>
    <name type="synonym">Glomerella graminicola</name>
    <dbReference type="NCBI Taxonomy" id="645133"/>
    <lineage>
        <taxon>Eukaryota</taxon>
        <taxon>Fungi</taxon>
        <taxon>Dikarya</taxon>
        <taxon>Ascomycota</taxon>
        <taxon>Pezizomycotina</taxon>
        <taxon>Sordariomycetes</taxon>
        <taxon>Hypocreomycetidae</taxon>
        <taxon>Glomerellales</taxon>
        <taxon>Glomerellaceae</taxon>
        <taxon>Colletotrichum</taxon>
        <taxon>Colletotrichum graminicola species complex</taxon>
    </lineage>
</organism>
<feature type="region of interest" description="Disordered" evidence="1">
    <location>
        <begin position="1"/>
        <end position="24"/>
    </location>
</feature>
<dbReference type="AlphaFoldDB" id="E3Q2P8"/>
<reference evidence="4" key="1">
    <citation type="journal article" date="2012" name="Nat. Genet.">
        <title>Lifestyle transitions in plant pathogenic Colletotrichum fungi deciphered by genome and transcriptome analyses.</title>
        <authorList>
            <person name="O'Connell R.J."/>
            <person name="Thon M.R."/>
            <person name="Hacquard S."/>
            <person name="Amyotte S.G."/>
            <person name="Kleemann J."/>
            <person name="Torres M.F."/>
            <person name="Damm U."/>
            <person name="Buiate E.A."/>
            <person name="Epstein L."/>
            <person name="Alkan N."/>
            <person name="Altmueller J."/>
            <person name="Alvarado-Balderrama L."/>
            <person name="Bauser C.A."/>
            <person name="Becker C."/>
            <person name="Birren B.W."/>
            <person name="Chen Z."/>
            <person name="Choi J."/>
            <person name="Crouch J.A."/>
            <person name="Duvick J.P."/>
            <person name="Farman M.A."/>
            <person name="Gan P."/>
            <person name="Heiman D."/>
            <person name="Henrissat B."/>
            <person name="Howard R.J."/>
            <person name="Kabbage M."/>
            <person name="Koch C."/>
            <person name="Kracher B."/>
            <person name="Kubo Y."/>
            <person name="Law A.D."/>
            <person name="Lebrun M.-H."/>
            <person name="Lee Y.-H."/>
            <person name="Miyara I."/>
            <person name="Moore N."/>
            <person name="Neumann U."/>
            <person name="Nordstroem K."/>
            <person name="Panaccione D.G."/>
            <person name="Panstruga R."/>
            <person name="Place M."/>
            <person name="Proctor R.H."/>
            <person name="Prusky D."/>
            <person name="Rech G."/>
            <person name="Reinhardt R."/>
            <person name="Rollins J.A."/>
            <person name="Rounsley S."/>
            <person name="Schardl C.L."/>
            <person name="Schwartz D.C."/>
            <person name="Shenoy N."/>
            <person name="Shirasu K."/>
            <person name="Sikhakolli U.R."/>
            <person name="Stueber K."/>
            <person name="Sukno S.A."/>
            <person name="Sweigard J.A."/>
            <person name="Takano Y."/>
            <person name="Takahara H."/>
            <person name="Trail F."/>
            <person name="van der Does H.C."/>
            <person name="Voll L.M."/>
            <person name="Will I."/>
            <person name="Young S."/>
            <person name="Zeng Q."/>
            <person name="Zhang J."/>
            <person name="Zhou S."/>
            <person name="Dickman M.B."/>
            <person name="Schulze-Lefert P."/>
            <person name="Ver Loren van Themaat E."/>
            <person name="Ma L.-J."/>
            <person name="Vaillancourt L.J."/>
        </authorList>
    </citation>
    <scope>NUCLEOTIDE SEQUENCE [LARGE SCALE GENOMIC DNA]</scope>
    <source>
        <strain evidence="4">M1.001 / M2 / FGSC 10212</strain>
    </source>
</reference>
<feature type="transmembrane region" description="Helical" evidence="2">
    <location>
        <begin position="125"/>
        <end position="151"/>
    </location>
</feature>
<keyword evidence="2" id="KW-1133">Transmembrane helix</keyword>
<evidence type="ECO:0000256" key="2">
    <source>
        <dbReference type="SAM" id="Phobius"/>
    </source>
</evidence>
<sequence length="271" mass="29241">MKHHHRHQDQQEYESGLEVVDAPSPWRPNDIPLPEVVPYAHAHVDAKTALAPHIADDAIAWHNYYKQNPGLEVAPVSSYSPAASAYGPGGQQHPPGYHHLPATPLGQRSLDTDGQRKLCGVRRKLCYIVMVVAIVIVVAAIAIGVGVGLAVGRRSQRDSGNSINIESTEHATITCPAKDNATFSAQGNPARHFRLICGHDFNSGDGAIDLSSQETTTMAACIDLCAAHTDCVGAGWGDYYGSRICWMKSRLGEMNTSGKWLFAVDVNKAKV</sequence>
<dbReference type="VEuPathDB" id="FungiDB:GLRG_00021"/>
<keyword evidence="2" id="KW-0472">Membrane</keyword>
<evidence type="ECO:0000313" key="4">
    <source>
        <dbReference type="Proteomes" id="UP000008782"/>
    </source>
</evidence>
<dbReference type="STRING" id="645133.E3Q2P8"/>
<proteinExistence type="predicted"/>
<dbReference type="eggNOG" id="ENOG502SWYF">
    <property type="taxonomic scope" value="Eukaryota"/>
</dbReference>
<dbReference type="GeneID" id="24405386"/>
<dbReference type="Proteomes" id="UP000008782">
    <property type="component" value="Unassembled WGS sequence"/>
</dbReference>
<keyword evidence="2" id="KW-0812">Transmembrane</keyword>
<evidence type="ECO:0000256" key="1">
    <source>
        <dbReference type="SAM" id="MobiDB-lite"/>
    </source>
</evidence>
<gene>
    <name evidence="3" type="ORF">GLRG_00021</name>
</gene>
<keyword evidence="4" id="KW-1185">Reference proteome</keyword>
<protein>
    <recommendedName>
        <fullName evidence="5">Apple domain-containing protein</fullName>
    </recommendedName>
</protein>
<dbReference type="EMBL" id="GG697331">
    <property type="protein sequence ID" value="EFQ24877.1"/>
    <property type="molecule type" value="Genomic_DNA"/>
</dbReference>
<evidence type="ECO:0008006" key="5">
    <source>
        <dbReference type="Google" id="ProtNLM"/>
    </source>
</evidence>
<dbReference type="OrthoDB" id="3499003at2759"/>
<dbReference type="HOGENOM" id="CLU_839405_0_0_1"/>
<dbReference type="RefSeq" id="XP_008088897.1">
    <property type="nucleotide sequence ID" value="XM_008090706.1"/>
</dbReference>
<accession>E3Q2P8</accession>
<evidence type="ECO:0000313" key="3">
    <source>
        <dbReference type="EMBL" id="EFQ24877.1"/>
    </source>
</evidence>
<name>E3Q2P8_COLGM</name>